<dbReference type="InterPro" id="IPR051199">
    <property type="entry name" value="LPS_LOS_Heptosyltrfase"/>
</dbReference>
<comment type="caution">
    <text evidence="3">The sequence shown here is derived from an EMBL/GenBank/DDBJ whole genome shotgun (WGS) entry which is preliminary data.</text>
</comment>
<gene>
    <name evidence="3" type="ORF">ACFSUS_04345</name>
</gene>
<dbReference type="CDD" id="cd03789">
    <property type="entry name" value="GT9_LPS_heptosyltransferase"/>
    <property type="match status" value="1"/>
</dbReference>
<accession>A0ABW5LYJ8</accession>
<dbReference type="InterPro" id="IPR002201">
    <property type="entry name" value="Glyco_trans_9"/>
</dbReference>
<keyword evidence="4" id="KW-1185">Reference proteome</keyword>
<protein>
    <submittedName>
        <fullName evidence="3">Glycosyltransferase family 9 protein</fullName>
    </submittedName>
</protein>
<evidence type="ECO:0000313" key="3">
    <source>
        <dbReference type="EMBL" id="MFD2569850.1"/>
    </source>
</evidence>
<evidence type="ECO:0000313" key="4">
    <source>
        <dbReference type="Proteomes" id="UP001597469"/>
    </source>
</evidence>
<evidence type="ECO:0000256" key="2">
    <source>
        <dbReference type="ARBA" id="ARBA00022679"/>
    </source>
</evidence>
<keyword evidence="2" id="KW-0808">Transferase</keyword>
<name>A0ABW5LYJ8_9BACT</name>
<sequence length="357" mass="39176">MTLSDYLPHPPQRIAVLRAIKLGDLLCAVPAFRALRRAYPDAHIALISLPWAAEFVTRYSDYFNEFILFPGWPGLPEQPLDVAQSVTFLQEMQARQWDLMFQMQGNGTLVNAMLTLCGAKAVVGFHPAHYPERFFPNPELFAPYPENEHEVKRWVRLMEFAGISPQGYELEFPITEQDRAGAQQILRAVGIETATDHAQNRYAILHAGGISGRRWPAANFANVGDALAEQGFTIVLTGTATEQSLIETVQATMHHPAVSIAGKTDLGTLAAVLEGASVLVSNDTGVSHVAAACHAPSVVIFTSAKPSEWAPLDTARHRVILEPEATTERVMAEVTSLLNDQYIRITSPVSTPSTLLR</sequence>
<dbReference type="RefSeq" id="WP_381519579.1">
    <property type="nucleotide sequence ID" value="NZ_JBHULN010000002.1"/>
</dbReference>
<dbReference type="PANTHER" id="PTHR30160:SF1">
    <property type="entry name" value="LIPOPOLYSACCHARIDE 1,2-N-ACETYLGLUCOSAMINETRANSFERASE-RELATED"/>
    <property type="match status" value="1"/>
</dbReference>
<reference evidence="4" key="1">
    <citation type="journal article" date="2019" name="Int. J. Syst. Evol. Microbiol.">
        <title>The Global Catalogue of Microorganisms (GCM) 10K type strain sequencing project: providing services to taxonomists for standard genome sequencing and annotation.</title>
        <authorList>
            <consortium name="The Broad Institute Genomics Platform"/>
            <consortium name="The Broad Institute Genome Sequencing Center for Infectious Disease"/>
            <person name="Wu L."/>
            <person name="Ma J."/>
        </authorList>
    </citation>
    <scope>NUCLEOTIDE SEQUENCE [LARGE SCALE GENOMIC DNA]</scope>
    <source>
        <strain evidence="4">KCTC 42805</strain>
    </source>
</reference>
<dbReference type="SUPFAM" id="SSF53756">
    <property type="entry name" value="UDP-Glycosyltransferase/glycogen phosphorylase"/>
    <property type="match status" value="1"/>
</dbReference>
<dbReference type="Gene3D" id="3.40.50.2000">
    <property type="entry name" value="Glycogen Phosphorylase B"/>
    <property type="match status" value="2"/>
</dbReference>
<dbReference type="Pfam" id="PF01075">
    <property type="entry name" value="Glyco_transf_9"/>
    <property type="match status" value="1"/>
</dbReference>
<proteinExistence type="predicted"/>
<dbReference type="PANTHER" id="PTHR30160">
    <property type="entry name" value="TETRAACYLDISACCHARIDE 4'-KINASE-RELATED"/>
    <property type="match status" value="1"/>
</dbReference>
<dbReference type="EMBL" id="JBHULN010000002">
    <property type="protein sequence ID" value="MFD2569850.1"/>
    <property type="molecule type" value="Genomic_DNA"/>
</dbReference>
<keyword evidence="1" id="KW-0328">Glycosyltransferase</keyword>
<organism evidence="3 4">
    <name type="scientific">Spirosoma soli</name>
    <dbReference type="NCBI Taxonomy" id="1770529"/>
    <lineage>
        <taxon>Bacteria</taxon>
        <taxon>Pseudomonadati</taxon>
        <taxon>Bacteroidota</taxon>
        <taxon>Cytophagia</taxon>
        <taxon>Cytophagales</taxon>
        <taxon>Cytophagaceae</taxon>
        <taxon>Spirosoma</taxon>
    </lineage>
</organism>
<evidence type="ECO:0000256" key="1">
    <source>
        <dbReference type="ARBA" id="ARBA00022676"/>
    </source>
</evidence>
<dbReference type="Proteomes" id="UP001597469">
    <property type="component" value="Unassembled WGS sequence"/>
</dbReference>